<organism evidence="3 4">
    <name type="scientific">Cognatilysobacter xinjiangensis</name>
    <dbReference type="NCBI Taxonomy" id="546892"/>
    <lineage>
        <taxon>Bacteria</taxon>
        <taxon>Pseudomonadati</taxon>
        <taxon>Pseudomonadota</taxon>
        <taxon>Gammaproteobacteria</taxon>
        <taxon>Lysobacterales</taxon>
        <taxon>Lysobacteraceae</taxon>
        <taxon>Cognatilysobacter</taxon>
    </lineage>
</organism>
<dbReference type="Pfam" id="PF00535">
    <property type="entry name" value="Glycos_transf_2"/>
    <property type="match status" value="1"/>
</dbReference>
<keyword evidence="4" id="KW-1185">Reference proteome</keyword>
<evidence type="ECO:0000256" key="1">
    <source>
        <dbReference type="SAM" id="Coils"/>
    </source>
</evidence>
<dbReference type="SUPFAM" id="SSF52540">
    <property type="entry name" value="P-loop containing nucleoside triphosphate hydrolases"/>
    <property type="match status" value="1"/>
</dbReference>
<dbReference type="CDD" id="cd04186">
    <property type="entry name" value="GT_2_like_c"/>
    <property type="match status" value="1"/>
</dbReference>
<dbReference type="PANTHER" id="PTHR43179:SF7">
    <property type="entry name" value="RHAMNOSYLTRANSFERASE WBBL"/>
    <property type="match status" value="1"/>
</dbReference>
<dbReference type="Gene3D" id="3.40.50.300">
    <property type="entry name" value="P-loop containing nucleotide triphosphate hydrolases"/>
    <property type="match status" value="1"/>
</dbReference>
<gene>
    <name evidence="3" type="ORF">GCM10008101_26590</name>
</gene>
<dbReference type="SUPFAM" id="SSF53448">
    <property type="entry name" value="Nucleotide-diphospho-sugar transferases"/>
    <property type="match status" value="1"/>
</dbReference>
<dbReference type="Gene3D" id="3.40.50.2000">
    <property type="entry name" value="Glycogen Phosphorylase B"/>
    <property type="match status" value="1"/>
</dbReference>
<dbReference type="Gene3D" id="3.90.550.10">
    <property type="entry name" value="Spore Coat Polysaccharide Biosynthesis Protein SpsA, Chain A"/>
    <property type="match status" value="1"/>
</dbReference>
<feature type="domain" description="Glycosyltransferase 2-like" evidence="2">
    <location>
        <begin position="533"/>
        <end position="653"/>
    </location>
</feature>
<dbReference type="InterPro" id="IPR027417">
    <property type="entry name" value="P-loop_NTPase"/>
</dbReference>
<dbReference type="SUPFAM" id="SSF53756">
    <property type="entry name" value="UDP-Glycosyltransferase/glycogen phosphorylase"/>
    <property type="match status" value="1"/>
</dbReference>
<dbReference type="Proteomes" id="UP000643403">
    <property type="component" value="Unassembled WGS sequence"/>
</dbReference>
<dbReference type="Pfam" id="PF13692">
    <property type="entry name" value="Glyco_trans_1_4"/>
    <property type="match status" value="1"/>
</dbReference>
<evidence type="ECO:0000313" key="4">
    <source>
        <dbReference type="Proteomes" id="UP000643403"/>
    </source>
</evidence>
<comment type="caution">
    <text evidence="3">The sequence shown here is derived from an EMBL/GenBank/DDBJ whole genome shotgun (WGS) entry which is preliminary data.</text>
</comment>
<dbReference type="InterPro" id="IPR029044">
    <property type="entry name" value="Nucleotide-diphossugar_trans"/>
</dbReference>
<feature type="coiled-coil region" evidence="1">
    <location>
        <begin position="365"/>
        <end position="452"/>
    </location>
</feature>
<accession>A0ABQ3C7T2</accession>
<protein>
    <recommendedName>
        <fullName evidence="2">Glycosyltransferase 2-like domain-containing protein</fullName>
    </recommendedName>
</protein>
<dbReference type="PANTHER" id="PTHR43179">
    <property type="entry name" value="RHAMNOSYLTRANSFERASE WBBL"/>
    <property type="match status" value="1"/>
</dbReference>
<proteinExistence type="predicted"/>
<sequence length="1163" mass="129440">MAPGADNPLGFWEHVEAVRINDALLAGLGMAWDDPRAMPDGWLSSAAASKARRDIEAFVQDEFASERLWALKDPRLCRLAPLWIDVLHGLGIQPHVLLVGRDPVEVAASLARRDDLPEPVGQLLWARHLIEADLASRDLPRARIDYARLLDNGVDELKRAAAEASIALDQLEANHEAISQFLRPQLRHHRATPDRSRVQPFVHPLLDAPGSVTRDALAAFESMLQPSADVIDGLMAMRARSRREADERAAEVAKIRGELKDHTEWALSLDQQLVALRASHAKTVEDHHEAIGWARSLNSEIDRLREIYRKTAADHESAVAWARSLDTEVQRLNVVLQERLESERLMEKLGREIREEVIAALSAEMRGVASEAAESARRLEELEGELKRARDEAAQLMRGVAREAAESARRLEELEGELKRARDEAAQLEMACRDANAQLKASQEHAKAFERAIRQILASTSWRLTSPLRRLIARVRGRSAGVVLPSLLPSVTSSQLEAQHVGSDGPVPVDIRHGNVDTVEDIRFSNVTSPMVTIVIPTYGKLGYTANCLRSIQRLPDQASFEVLVLEDCSGDSAMEQLRGVPGLRYHENAENLGFLRSCNQAPNLARGRYLCFLNNDTEVQPGWLDRLVEVFDLRPDAGLVGSKLVYPDGRLQEAGGIVWADGSAWNYGRLGDPDAPEFNYVRRVDYCSGASILIETALFSELGGFDDRYAPAYCEDSDLAFQVRAHGREVYYTPFSVVVHHEGVSHGTDTAAGIKAYQMANQRKFYARWQHVLAKHYPNGECVLRARDRAWGRPIVLVVDHYVPQPDRDAGSRTMLAMLRCLVDAGCIVKFWPENLHDDPSYAPALKAMGIEVYYGARWVGRFGDLMREHGAQFDAVLLSRPDVADRALEEVRRHSRARIVYYGHDLHFQRMRQEAHVAKRPELLPMAAEMEALERSLWRRVDEVLYPSSEEAEAVREIERVDAKAISPYAYNDFGTDAGPEGRSGVLFIAGFGHPPNVDAAEWLVSEIMPRIWLRHPNVRLSLVGSNPTPRVLSLAGDQVEVTGFVTDEDLHRRYQAARVAVVPLRFGAGVKSKVVEALQQGLPLVTTTVGAQGLPGVDAVCRVEDNPDDLAASVISLLDDDKAWRTASSAGAEFVRERFGYDAMAQRLLDACGLRPKEGM</sequence>
<dbReference type="InterPro" id="IPR001173">
    <property type="entry name" value="Glyco_trans_2-like"/>
</dbReference>
<evidence type="ECO:0000259" key="2">
    <source>
        <dbReference type="Pfam" id="PF00535"/>
    </source>
</evidence>
<name>A0ABQ3C7T2_9GAMM</name>
<evidence type="ECO:0000313" key="3">
    <source>
        <dbReference type="EMBL" id="GGZ70909.1"/>
    </source>
</evidence>
<reference evidence="4" key="1">
    <citation type="journal article" date="2019" name="Int. J. Syst. Evol. Microbiol.">
        <title>The Global Catalogue of Microorganisms (GCM) 10K type strain sequencing project: providing services to taxonomists for standard genome sequencing and annotation.</title>
        <authorList>
            <consortium name="The Broad Institute Genomics Platform"/>
            <consortium name="The Broad Institute Genome Sequencing Center for Infectious Disease"/>
            <person name="Wu L."/>
            <person name="Ma J."/>
        </authorList>
    </citation>
    <scope>NUCLEOTIDE SEQUENCE [LARGE SCALE GENOMIC DNA]</scope>
    <source>
        <strain evidence="4">KCTC 22558</strain>
    </source>
</reference>
<dbReference type="CDD" id="cd03801">
    <property type="entry name" value="GT4_PimA-like"/>
    <property type="match status" value="1"/>
</dbReference>
<keyword evidence="1" id="KW-0175">Coiled coil</keyword>
<dbReference type="EMBL" id="BMXY01000004">
    <property type="protein sequence ID" value="GGZ70909.1"/>
    <property type="molecule type" value="Genomic_DNA"/>
</dbReference>